<dbReference type="InterPro" id="IPR006665">
    <property type="entry name" value="OmpA-like"/>
</dbReference>
<evidence type="ECO:0000256" key="3">
    <source>
        <dbReference type="ARBA" id="ARBA00022475"/>
    </source>
</evidence>
<dbReference type="GO" id="GO:0005886">
    <property type="term" value="C:plasma membrane"/>
    <property type="evidence" value="ECO:0007669"/>
    <property type="project" value="UniProtKB-SubCell"/>
</dbReference>
<comment type="caution">
    <text evidence="10">The sequence shown here is derived from an EMBL/GenBank/DDBJ whole genome shotgun (WGS) entry which is preliminary data.</text>
</comment>
<dbReference type="Pfam" id="PF13677">
    <property type="entry name" value="MotB_plug"/>
    <property type="match status" value="1"/>
</dbReference>
<dbReference type="EMBL" id="MRDE01000072">
    <property type="protein sequence ID" value="OMH23516.1"/>
    <property type="molecule type" value="Genomic_DNA"/>
</dbReference>
<comment type="subcellular location">
    <subcellularLocation>
        <location evidence="1">Cell membrane</location>
        <topology evidence="1">Single-pass membrane protein</topology>
    </subcellularLocation>
</comment>
<dbReference type="Gene3D" id="3.30.1330.60">
    <property type="entry name" value="OmpA-like domain"/>
    <property type="match status" value="1"/>
</dbReference>
<dbReference type="OrthoDB" id="9815217at2"/>
<evidence type="ECO:0000256" key="7">
    <source>
        <dbReference type="PROSITE-ProRule" id="PRU00473"/>
    </source>
</evidence>
<dbReference type="STRING" id="554083.BKD30_11300"/>
<keyword evidence="5 8" id="KW-1133">Transmembrane helix</keyword>
<evidence type="ECO:0000256" key="1">
    <source>
        <dbReference type="ARBA" id="ARBA00004162"/>
    </source>
</evidence>
<accession>A0A1R1L7J9</accession>
<keyword evidence="3" id="KW-1003">Cell membrane</keyword>
<feature type="transmembrane region" description="Helical" evidence="8">
    <location>
        <begin position="21"/>
        <end position="43"/>
    </location>
</feature>
<evidence type="ECO:0000256" key="6">
    <source>
        <dbReference type="ARBA" id="ARBA00023136"/>
    </source>
</evidence>
<organism evidence="10 11">
    <name type="scientific">Tersicoccus phoenicis</name>
    <dbReference type="NCBI Taxonomy" id="554083"/>
    <lineage>
        <taxon>Bacteria</taxon>
        <taxon>Bacillati</taxon>
        <taxon>Actinomycetota</taxon>
        <taxon>Actinomycetes</taxon>
        <taxon>Micrococcales</taxon>
        <taxon>Micrococcaceae</taxon>
        <taxon>Tersicoccus</taxon>
    </lineage>
</organism>
<keyword evidence="10" id="KW-0969">Cilium</keyword>
<keyword evidence="10" id="KW-0966">Cell projection</keyword>
<evidence type="ECO:0000256" key="4">
    <source>
        <dbReference type="ARBA" id="ARBA00022692"/>
    </source>
</evidence>
<dbReference type="InterPro" id="IPR036737">
    <property type="entry name" value="OmpA-like_sf"/>
</dbReference>
<dbReference type="Proteomes" id="UP000187085">
    <property type="component" value="Unassembled WGS sequence"/>
</dbReference>
<dbReference type="AlphaFoldDB" id="A0A1R1L7J9"/>
<evidence type="ECO:0000313" key="10">
    <source>
        <dbReference type="EMBL" id="OMH23516.1"/>
    </source>
</evidence>
<dbReference type="PROSITE" id="PS51123">
    <property type="entry name" value="OMPA_2"/>
    <property type="match status" value="1"/>
</dbReference>
<dbReference type="CDD" id="cd07185">
    <property type="entry name" value="OmpA_C-like"/>
    <property type="match status" value="1"/>
</dbReference>
<reference evidence="10 11" key="1">
    <citation type="submission" date="2016-12" db="EMBL/GenBank/DDBJ databases">
        <title>Draft genome of Tersicoccus phoenicis 1P05MA.</title>
        <authorList>
            <person name="Nakajima Y."/>
            <person name="Yoshizawa S."/>
            <person name="Nakamura K."/>
            <person name="Ogura Y."/>
            <person name="Hayashi T."/>
            <person name="Kogure K."/>
        </authorList>
    </citation>
    <scope>NUCLEOTIDE SEQUENCE [LARGE SCALE GENOMIC DNA]</scope>
    <source>
        <strain evidence="10 11">1p05MA</strain>
    </source>
</reference>
<dbReference type="PANTHER" id="PTHR30329:SF21">
    <property type="entry name" value="LIPOPROTEIN YIAD-RELATED"/>
    <property type="match status" value="1"/>
</dbReference>
<evidence type="ECO:0000256" key="5">
    <source>
        <dbReference type="ARBA" id="ARBA00022989"/>
    </source>
</evidence>
<evidence type="ECO:0000313" key="11">
    <source>
        <dbReference type="Proteomes" id="UP000187085"/>
    </source>
</evidence>
<dbReference type="InterPro" id="IPR025713">
    <property type="entry name" value="MotB-like_N_dom"/>
</dbReference>
<proteinExistence type="inferred from homology"/>
<keyword evidence="4 8" id="KW-0812">Transmembrane</keyword>
<name>A0A1R1L7J9_9MICC</name>
<dbReference type="Pfam" id="PF00691">
    <property type="entry name" value="OmpA"/>
    <property type="match status" value="1"/>
</dbReference>
<evidence type="ECO:0000256" key="8">
    <source>
        <dbReference type="SAM" id="Phobius"/>
    </source>
</evidence>
<evidence type="ECO:0000256" key="2">
    <source>
        <dbReference type="ARBA" id="ARBA00008914"/>
    </source>
</evidence>
<dbReference type="InterPro" id="IPR050330">
    <property type="entry name" value="Bact_OuterMem_StrucFunc"/>
</dbReference>
<gene>
    <name evidence="10" type="ORF">BKD30_11300</name>
</gene>
<comment type="similarity">
    <text evidence="2">Belongs to the MotB family.</text>
</comment>
<sequence>MSARRRRRPTQETAEHHVDERWMASYMDMVTVLMCMFIVLYAMSTVDQAKFEKLRNSLATGFGTTVSTSVDTAEGTVVRAEDAGKNAEGFSGNQALAVAETKKLTGLKQQMQQRLDAAGLAGNVQMSIDSRGLTVRLVGAQTFFQPDSADLNRHAERVLDAIAPTLTSSGKQISVEGHTANLLTAYPSVWELSTARATTVLRRLVEGDGVPATVIRATGFGSSRPLTPGRTPAEHEQNRRVDIVLLSDQPEAVRKLLPAGGTASASGGAGR</sequence>
<dbReference type="SUPFAM" id="SSF103088">
    <property type="entry name" value="OmpA-like"/>
    <property type="match status" value="1"/>
</dbReference>
<keyword evidence="11" id="KW-1185">Reference proteome</keyword>
<dbReference type="RefSeq" id="WP_076704733.1">
    <property type="nucleotide sequence ID" value="NZ_MRDE01000072.1"/>
</dbReference>
<protein>
    <submittedName>
        <fullName evidence="10">Flagellar motor protein MotB</fullName>
    </submittedName>
</protein>
<feature type="domain" description="OmpA-like" evidence="9">
    <location>
        <begin position="131"/>
        <end position="249"/>
    </location>
</feature>
<keyword evidence="6 7" id="KW-0472">Membrane</keyword>
<dbReference type="PANTHER" id="PTHR30329">
    <property type="entry name" value="STATOR ELEMENT OF FLAGELLAR MOTOR COMPLEX"/>
    <property type="match status" value="1"/>
</dbReference>
<keyword evidence="10" id="KW-0282">Flagellum</keyword>
<evidence type="ECO:0000259" key="9">
    <source>
        <dbReference type="PROSITE" id="PS51123"/>
    </source>
</evidence>